<evidence type="ECO:0000256" key="3">
    <source>
        <dbReference type="ARBA" id="ARBA00011233"/>
    </source>
</evidence>
<dbReference type="SUPFAM" id="SSF49785">
    <property type="entry name" value="Galactose-binding domain-like"/>
    <property type="match status" value="2"/>
</dbReference>
<organism evidence="9 10">
    <name type="scientific">Latimeria chalumnae</name>
    <name type="common">Coelacanth</name>
    <dbReference type="NCBI Taxonomy" id="7897"/>
    <lineage>
        <taxon>Eukaryota</taxon>
        <taxon>Metazoa</taxon>
        <taxon>Chordata</taxon>
        <taxon>Craniata</taxon>
        <taxon>Vertebrata</taxon>
        <taxon>Euteleostomi</taxon>
        <taxon>Coelacanthiformes</taxon>
        <taxon>Coelacanthidae</taxon>
        <taxon>Latimeria</taxon>
    </lineage>
</organism>
<keyword evidence="7" id="KW-1015">Disulfide bond</keyword>
<accession>H3AZ00</accession>
<feature type="domain" description="Fucolectin tachylectin-4 pentraxin-1" evidence="8">
    <location>
        <begin position="1"/>
        <end position="130"/>
    </location>
</feature>
<dbReference type="Pfam" id="PF22633">
    <property type="entry name" value="F5_F8_type_C_2"/>
    <property type="match status" value="2"/>
</dbReference>
<evidence type="ECO:0000256" key="4">
    <source>
        <dbReference type="ARBA" id="ARBA00022723"/>
    </source>
</evidence>
<feature type="domain" description="Fucolectin tachylectin-4 pentraxin-1" evidence="8">
    <location>
        <begin position="150"/>
        <end position="295"/>
    </location>
</feature>
<dbReference type="HOGENOM" id="CLU_073092_0_0_1"/>
<comment type="subunit">
    <text evidence="3">Homotrimer.</text>
</comment>
<dbReference type="InterPro" id="IPR008979">
    <property type="entry name" value="Galactose-bd-like_sf"/>
</dbReference>
<keyword evidence="10" id="KW-1185">Reference proteome</keyword>
<evidence type="ECO:0000313" key="10">
    <source>
        <dbReference type="Proteomes" id="UP000008672"/>
    </source>
</evidence>
<evidence type="ECO:0000313" key="9">
    <source>
        <dbReference type="Ensembl" id="ENSLACP00000014871.1"/>
    </source>
</evidence>
<proteinExistence type="inferred from homology"/>
<dbReference type="Ensembl" id="ENSLACT00000014975.1">
    <property type="protein sequence ID" value="ENSLACP00000014871.1"/>
    <property type="gene ID" value="ENSLACG00000013088.1"/>
</dbReference>
<dbReference type="SMART" id="SM00607">
    <property type="entry name" value="FTP"/>
    <property type="match status" value="2"/>
</dbReference>
<reference evidence="9" key="3">
    <citation type="submission" date="2025-09" db="UniProtKB">
        <authorList>
            <consortium name="Ensembl"/>
        </authorList>
    </citation>
    <scope>IDENTIFICATION</scope>
</reference>
<evidence type="ECO:0000259" key="8">
    <source>
        <dbReference type="SMART" id="SM00607"/>
    </source>
</evidence>
<dbReference type="PANTHER" id="PTHR45713:SF11">
    <property type="entry name" value="FUCOLECTIN TACHYLECTIN-4 PENTRAXIN-1 DOMAIN-CONTAINING PROTEIN"/>
    <property type="match status" value="1"/>
</dbReference>
<dbReference type="Gene3D" id="2.60.120.260">
    <property type="entry name" value="Galactose-binding domain-like"/>
    <property type="match status" value="2"/>
</dbReference>
<dbReference type="AlphaFoldDB" id="H3AZ00"/>
<keyword evidence="6" id="KW-0106">Calcium</keyword>
<evidence type="ECO:0000256" key="7">
    <source>
        <dbReference type="ARBA" id="ARBA00023157"/>
    </source>
</evidence>
<keyword evidence="4" id="KW-0479">Metal-binding</keyword>
<evidence type="ECO:0000256" key="5">
    <source>
        <dbReference type="ARBA" id="ARBA00022734"/>
    </source>
</evidence>
<keyword evidence="5" id="KW-0430">Lectin</keyword>
<protein>
    <recommendedName>
        <fullName evidence="8">Fucolectin tachylectin-4 pentraxin-1 domain-containing protein</fullName>
    </recommendedName>
</protein>
<dbReference type="InterPro" id="IPR006585">
    <property type="entry name" value="FTP1"/>
</dbReference>
<name>H3AZ00_LATCH</name>
<evidence type="ECO:0000256" key="1">
    <source>
        <dbReference type="ARBA" id="ARBA00002219"/>
    </source>
</evidence>
<evidence type="ECO:0000256" key="6">
    <source>
        <dbReference type="ARBA" id="ARBA00022837"/>
    </source>
</evidence>
<evidence type="ECO:0000256" key="2">
    <source>
        <dbReference type="ARBA" id="ARBA00010147"/>
    </source>
</evidence>
<reference evidence="9" key="2">
    <citation type="submission" date="2025-08" db="UniProtKB">
        <authorList>
            <consortium name="Ensembl"/>
        </authorList>
    </citation>
    <scope>IDENTIFICATION</scope>
</reference>
<dbReference type="EMBL" id="AFYH01146526">
    <property type="status" value="NOT_ANNOTATED_CDS"/>
    <property type="molecule type" value="Genomic_DNA"/>
</dbReference>
<dbReference type="GO" id="GO:0010185">
    <property type="term" value="P:regulation of cellular defense response"/>
    <property type="evidence" value="ECO:0007669"/>
    <property type="project" value="UniProtKB-ARBA"/>
</dbReference>
<sequence length="295" mass="32309">KNVALRGKVSQSSIFELKGAADNAVDGDRNSNYYAGSCTLTRDDFAPWWSLDLQQPHKISTIVITNRGDCCAERMDKAAIHVGNSPECKWREGVALTHRGHVSYLPISVKHFIILQEGSYHSLFDTVYVEATCMKLTQFHHICFLQSPSEANVALKGTAFQSSLFQSLGAAEKAIDGNKNNRYNSNGSCTHTKSSTDPWWRLDLQETYRISRVVIVNRGDCCKERLLGAEIHIGDSPLNNGNDDPTCGAVTSTSGGTTHTFCCCGMEGRYVTVVITGESKVLSLCEVEVFGVSAD</sequence>
<dbReference type="InterPro" id="IPR051941">
    <property type="entry name" value="BG_Antigen-Binding_Lectin"/>
</dbReference>
<dbReference type="GO" id="GO:0001868">
    <property type="term" value="P:regulation of complement activation, lectin pathway"/>
    <property type="evidence" value="ECO:0007669"/>
    <property type="project" value="UniProtKB-ARBA"/>
</dbReference>
<dbReference type="EMBL" id="AFYH01146527">
    <property type="status" value="NOT_ANNOTATED_CDS"/>
    <property type="molecule type" value="Genomic_DNA"/>
</dbReference>
<dbReference type="GO" id="GO:0046872">
    <property type="term" value="F:metal ion binding"/>
    <property type="evidence" value="ECO:0007669"/>
    <property type="project" value="UniProtKB-KW"/>
</dbReference>
<dbReference type="Bgee" id="ENSLACG00000013088">
    <property type="expression patterns" value="Expressed in pelvic fin and 1 other cell type or tissue"/>
</dbReference>
<dbReference type="PANTHER" id="PTHR45713">
    <property type="entry name" value="FTP DOMAIN-CONTAINING PROTEIN"/>
    <property type="match status" value="1"/>
</dbReference>
<reference evidence="10" key="1">
    <citation type="submission" date="2011-08" db="EMBL/GenBank/DDBJ databases">
        <title>The draft genome of Latimeria chalumnae.</title>
        <authorList>
            <person name="Di Palma F."/>
            <person name="Alfoldi J."/>
            <person name="Johnson J."/>
            <person name="Berlin A."/>
            <person name="Gnerre S."/>
            <person name="Jaffe D."/>
            <person name="MacCallum I."/>
            <person name="Young S."/>
            <person name="Walker B.J."/>
            <person name="Lander E."/>
            <person name="Lindblad-Toh K."/>
        </authorList>
    </citation>
    <scope>NUCLEOTIDE SEQUENCE [LARGE SCALE GENOMIC DNA]</scope>
    <source>
        <strain evidence="10">Wild caught</strain>
    </source>
</reference>
<dbReference type="InParanoid" id="H3AZ00"/>
<comment type="function">
    <text evidence="1">Acts as a defensive agent. Recognizes blood group fucosylated oligosaccharides including A, B, H and Lewis B-type antigens. Does not recognize Lewis A antigen and has low affinity for monovalent haptens.</text>
</comment>
<dbReference type="Proteomes" id="UP000008672">
    <property type="component" value="Unassembled WGS sequence"/>
</dbReference>
<dbReference type="GeneTree" id="ENSGT01060000248575"/>
<dbReference type="OMA" id="PECKWRE"/>
<dbReference type="GO" id="GO:0042806">
    <property type="term" value="F:fucose binding"/>
    <property type="evidence" value="ECO:0007669"/>
    <property type="project" value="UniProtKB-ARBA"/>
</dbReference>
<comment type="similarity">
    <text evidence="2">Belongs to the fucolectin family.</text>
</comment>
<dbReference type="eggNOG" id="ENOG502QQVA">
    <property type="taxonomic scope" value="Eukaryota"/>
</dbReference>